<reference evidence="1 2" key="1">
    <citation type="submission" date="2013-11" db="EMBL/GenBank/DDBJ databases">
        <title>Draft genome sequence and annotation of the entomopathogenic bacterium, Xenorhabdus cabanillasi strain JM26.</title>
        <authorList>
            <person name="Gualtieri M."/>
            <person name="Ogier J.C."/>
            <person name="Pages S."/>
            <person name="Givaudan A."/>
            <person name="Gaudriault S."/>
        </authorList>
    </citation>
    <scope>NUCLEOTIDE SEQUENCE [LARGE SCALE GENOMIC DNA]</scope>
    <source>
        <strain evidence="1 2">JM26</strain>
    </source>
</reference>
<organism evidence="1 2">
    <name type="scientific">Xenorhabdus cabanillasii JM26</name>
    <dbReference type="NCBI Taxonomy" id="1427517"/>
    <lineage>
        <taxon>Bacteria</taxon>
        <taxon>Pseudomonadati</taxon>
        <taxon>Pseudomonadota</taxon>
        <taxon>Gammaproteobacteria</taxon>
        <taxon>Enterobacterales</taxon>
        <taxon>Morganellaceae</taxon>
        <taxon>Xenorhabdus</taxon>
    </lineage>
</organism>
<dbReference type="Proteomes" id="UP000019197">
    <property type="component" value="Unassembled WGS sequence"/>
</dbReference>
<gene>
    <name evidence="1" type="ORF">XCR1_90005</name>
</gene>
<sequence length="40" mass="4366">MGDDGSISKKSGTQILICDVLKNRLNSKNQYKKALNISAL</sequence>
<evidence type="ECO:0000313" key="1">
    <source>
        <dbReference type="EMBL" id="CDL87373.1"/>
    </source>
</evidence>
<comment type="caution">
    <text evidence="1">The sequence shown here is derived from an EMBL/GenBank/DDBJ whole genome shotgun (WGS) entry which is preliminary data.</text>
</comment>
<name>W1JBJ1_9GAMM</name>
<proteinExistence type="predicted"/>
<protein>
    <submittedName>
        <fullName evidence="1">Uncharacterized protein</fullName>
    </submittedName>
</protein>
<dbReference type="AlphaFoldDB" id="W1JBJ1"/>
<accession>W1JBJ1</accession>
<dbReference type="EMBL" id="CBXE010000486">
    <property type="protein sequence ID" value="CDL87373.1"/>
    <property type="molecule type" value="Genomic_DNA"/>
</dbReference>
<evidence type="ECO:0000313" key="2">
    <source>
        <dbReference type="Proteomes" id="UP000019197"/>
    </source>
</evidence>